<evidence type="ECO:0000256" key="3">
    <source>
        <dbReference type="ARBA" id="ARBA00022741"/>
    </source>
</evidence>
<name>A0A6J7KI42_9ZZZZ</name>
<evidence type="ECO:0000256" key="2">
    <source>
        <dbReference type="ARBA" id="ARBA00022722"/>
    </source>
</evidence>
<dbReference type="GO" id="GO:0043138">
    <property type="term" value="F:3'-5' DNA helicase activity"/>
    <property type="evidence" value="ECO:0007669"/>
    <property type="project" value="UniProtKB-EC"/>
</dbReference>
<dbReference type="InterPro" id="IPR038726">
    <property type="entry name" value="PDDEXK_AddAB-type"/>
</dbReference>
<dbReference type="PANTHER" id="PTHR11070">
    <property type="entry name" value="UVRD / RECB / PCRA DNA HELICASE FAMILY MEMBER"/>
    <property type="match status" value="1"/>
</dbReference>
<dbReference type="InterPro" id="IPR011604">
    <property type="entry name" value="PDDEXK-like_dom_sf"/>
</dbReference>
<dbReference type="GO" id="GO:0000725">
    <property type="term" value="P:recombinational repair"/>
    <property type="evidence" value="ECO:0007669"/>
    <property type="project" value="TreeGrafter"/>
</dbReference>
<dbReference type="PROSITE" id="PS51198">
    <property type="entry name" value="UVRD_HELICASE_ATP_BIND"/>
    <property type="match status" value="1"/>
</dbReference>
<evidence type="ECO:0000256" key="14">
    <source>
        <dbReference type="ARBA" id="ARBA00048988"/>
    </source>
</evidence>
<comment type="catalytic activity">
    <reaction evidence="14">
        <text>ATP + H2O = ADP + phosphate + H(+)</text>
        <dbReference type="Rhea" id="RHEA:13065"/>
        <dbReference type="ChEBI" id="CHEBI:15377"/>
        <dbReference type="ChEBI" id="CHEBI:15378"/>
        <dbReference type="ChEBI" id="CHEBI:30616"/>
        <dbReference type="ChEBI" id="CHEBI:43474"/>
        <dbReference type="ChEBI" id="CHEBI:456216"/>
        <dbReference type="EC" id="5.6.2.4"/>
    </reaction>
</comment>
<dbReference type="GO" id="GO:0033202">
    <property type="term" value="C:DNA helicase complex"/>
    <property type="evidence" value="ECO:0007669"/>
    <property type="project" value="TreeGrafter"/>
</dbReference>
<evidence type="ECO:0000259" key="15">
    <source>
        <dbReference type="PROSITE" id="PS51198"/>
    </source>
</evidence>
<dbReference type="InterPro" id="IPR013986">
    <property type="entry name" value="DExx_box_DNA_helicase_dom_sf"/>
</dbReference>
<dbReference type="EMBL" id="CAFBNO010000022">
    <property type="protein sequence ID" value="CAB4954493.1"/>
    <property type="molecule type" value="Genomic_DNA"/>
</dbReference>
<keyword evidence="5" id="KW-0378">Hydrolase</keyword>
<keyword evidence="2" id="KW-0540">Nuclease</keyword>
<keyword evidence="3" id="KW-0547">Nucleotide-binding</keyword>
<dbReference type="Pfam" id="PF00580">
    <property type="entry name" value="UvrD-helicase"/>
    <property type="match status" value="1"/>
</dbReference>
<protein>
    <recommendedName>
        <fullName evidence="13">DNA 3'-5' helicase</fullName>
        <ecNumber evidence="13">5.6.2.4</ecNumber>
    </recommendedName>
</protein>
<evidence type="ECO:0000313" key="17">
    <source>
        <dbReference type="EMBL" id="CAB4954493.1"/>
    </source>
</evidence>
<evidence type="ECO:0000259" key="16">
    <source>
        <dbReference type="PROSITE" id="PS51217"/>
    </source>
</evidence>
<evidence type="ECO:0000256" key="4">
    <source>
        <dbReference type="ARBA" id="ARBA00022763"/>
    </source>
</evidence>
<dbReference type="Gene3D" id="3.90.320.10">
    <property type="match status" value="1"/>
</dbReference>
<dbReference type="SUPFAM" id="SSF52540">
    <property type="entry name" value="P-loop containing nucleoside triphosphate hydrolases"/>
    <property type="match status" value="1"/>
</dbReference>
<keyword evidence="11" id="KW-0413">Isomerase</keyword>
<evidence type="ECO:0000256" key="10">
    <source>
        <dbReference type="ARBA" id="ARBA00023204"/>
    </source>
</evidence>
<keyword evidence="9" id="KW-0238">DNA-binding</keyword>
<keyword evidence="4" id="KW-0227">DNA damage</keyword>
<keyword evidence="7" id="KW-0269">Exonuclease</keyword>
<evidence type="ECO:0000256" key="13">
    <source>
        <dbReference type="ARBA" id="ARBA00034808"/>
    </source>
</evidence>
<organism evidence="17">
    <name type="scientific">freshwater metagenome</name>
    <dbReference type="NCBI Taxonomy" id="449393"/>
    <lineage>
        <taxon>unclassified sequences</taxon>
        <taxon>metagenomes</taxon>
        <taxon>ecological metagenomes</taxon>
    </lineage>
</organism>
<gene>
    <name evidence="17" type="ORF">UFOPK3837_00650</name>
</gene>
<dbReference type="Gene3D" id="1.10.10.160">
    <property type="match status" value="1"/>
</dbReference>
<dbReference type="AlphaFoldDB" id="A0A6J7KI42"/>
<sequence>MATTTFRNHGLEFADHPLSASQQQVASLEASAKAVVYGAPGSGKTSALKALYLAQLAKGLQAHNVLALTASRDAANLLRDELALANQGATAGPMARTLASFAFSVLREDALATGTRSPELINGSEQDRILGQLLAEELEAGISANWPPQIVKDVISLSGFRAELRELFTVCLEHGVTPAELRATGADHGQQVWVGAADVLEKYLEHLATPANDNRHDPSTLLTKAAELLESKPRPAFVTDVKLVIVDDAQELTPGAKHLLKVLVSQGAGLVLLGDPDSATLGFRSADPQSMRLLIDEVAGSAGAKTIMLEHDHKVRPEAISIAMANIAKAMPPELAGPQRKVHGATNLVPGAEVEGKVFDTSTSESAWVARRLRELHLNEGIEWGEMAVVARSRTLLENFAAALASESVPASVLGSKSALRDEFASGDLLRLAKHVLDDEPVDYRGAFALLESPFCDLDSLGLRRLRRQLRQADLNEGLNRTGDELVVELFNAPGTVATLESKEATAVTEFVALLENAKRLVTDERRTAEDLLWHFWNGSKPMRFWPLQTKNVGEVAVQAGRNLDAVVALFAAANRYVERNPNGTIRTFIEDQLSLDLPQDTLAIGARDNERVLLLTSAALIGRRFKVVVIPQLIEGVWPNLKPRSSLLGAVSLDELLTKKSENTDLVRSELPEELRLLNKAVGAATDLLVVTAVDGDESQISQFVSLVLGQIPETEGYGAPRYTLRGTVGRMRRTILETTNETERLEAAYGLARLAAEGIAGADPEQWYGILDLSTVEALVVLDGEKQVYVAPSQLDDFLKCPLHWFIKHHGGREGSFEANFGILLHKVLEETANIDEATLWSGVESKWHTLDFEAEWLEKKEKRKARKMVTRLAGYLAAQERDGYELIGTEVKFNFQLGDAYVSGTVDRIERNAEGQVMIVDLKTGRKISKEEVKVHPQLGLYQLAFEQKAFGDIIRDGDRLEGARLVFVSEDSGVFDQEAINSPEAEFGIEYFAGILQESATEMAMEKKLFIANIGSHCTSDRYGACAIQLVPAVSYVE</sequence>
<keyword evidence="6" id="KW-0347">Helicase</keyword>
<dbReference type="InterPro" id="IPR027417">
    <property type="entry name" value="P-loop_NTPase"/>
</dbReference>
<keyword evidence="10" id="KW-0234">DNA repair</keyword>
<dbReference type="InterPro" id="IPR011335">
    <property type="entry name" value="Restrct_endonuc-II-like"/>
</dbReference>
<evidence type="ECO:0000256" key="8">
    <source>
        <dbReference type="ARBA" id="ARBA00022840"/>
    </source>
</evidence>
<evidence type="ECO:0000256" key="12">
    <source>
        <dbReference type="ARBA" id="ARBA00034617"/>
    </source>
</evidence>
<reference evidence="17" key="1">
    <citation type="submission" date="2020-05" db="EMBL/GenBank/DDBJ databases">
        <authorList>
            <person name="Chiriac C."/>
            <person name="Salcher M."/>
            <person name="Ghai R."/>
            <person name="Kavagutti S V."/>
        </authorList>
    </citation>
    <scope>NUCLEOTIDE SEQUENCE</scope>
</reference>
<evidence type="ECO:0000256" key="7">
    <source>
        <dbReference type="ARBA" id="ARBA00022839"/>
    </source>
</evidence>
<dbReference type="GO" id="GO:0003677">
    <property type="term" value="F:DNA binding"/>
    <property type="evidence" value="ECO:0007669"/>
    <property type="project" value="UniProtKB-KW"/>
</dbReference>
<dbReference type="GO" id="GO:0005524">
    <property type="term" value="F:ATP binding"/>
    <property type="evidence" value="ECO:0007669"/>
    <property type="project" value="UniProtKB-KW"/>
</dbReference>
<keyword evidence="8" id="KW-0067">ATP-binding</keyword>
<evidence type="ECO:0000256" key="6">
    <source>
        <dbReference type="ARBA" id="ARBA00022806"/>
    </source>
</evidence>
<dbReference type="SUPFAM" id="SSF52980">
    <property type="entry name" value="Restriction endonuclease-like"/>
    <property type="match status" value="1"/>
</dbReference>
<dbReference type="Gene3D" id="3.40.50.300">
    <property type="entry name" value="P-loop containing nucleotide triphosphate hydrolases"/>
    <property type="match status" value="2"/>
</dbReference>
<evidence type="ECO:0000256" key="1">
    <source>
        <dbReference type="ARBA" id="ARBA00009922"/>
    </source>
</evidence>
<dbReference type="InterPro" id="IPR000212">
    <property type="entry name" value="DNA_helicase_UvrD/REP"/>
</dbReference>
<dbReference type="GO" id="GO:0004527">
    <property type="term" value="F:exonuclease activity"/>
    <property type="evidence" value="ECO:0007669"/>
    <property type="project" value="UniProtKB-KW"/>
</dbReference>
<accession>A0A6J7KI42</accession>
<evidence type="ECO:0000256" key="9">
    <source>
        <dbReference type="ARBA" id="ARBA00023125"/>
    </source>
</evidence>
<comment type="catalytic activity">
    <reaction evidence="12">
        <text>Couples ATP hydrolysis with the unwinding of duplex DNA by translocating in the 3'-5' direction.</text>
        <dbReference type="EC" id="5.6.2.4"/>
    </reaction>
</comment>
<evidence type="ECO:0000256" key="5">
    <source>
        <dbReference type="ARBA" id="ARBA00022801"/>
    </source>
</evidence>
<dbReference type="InterPro" id="IPR014016">
    <property type="entry name" value="UvrD-like_ATP-bd"/>
</dbReference>
<evidence type="ECO:0000256" key="11">
    <source>
        <dbReference type="ARBA" id="ARBA00023235"/>
    </source>
</evidence>
<proteinExistence type="inferred from homology"/>
<dbReference type="EC" id="5.6.2.4" evidence="13"/>
<feature type="domain" description="UvrD-like helicase ATP-binding" evidence="15">
    <location>
        <begin position="17"/>
        <end position="316"/>
    </location>
</feature>
<dbReference type="Gene3D" id="1.10.486.10">
    <property type="entry name" value="PCRA, domain 4"/>
    <property type="match status" value="1"/>
</dbReference>
<dbReference type="PROSITE" id="PS51217">
    <property type="entry name" value="UVRD_HELICASE_CTER"/>
    <property type="match status" value="1"/>
</dbReference>
<dbReference type="PANTHER" id="PTHR11070:SF59">
    <property type="entry name" value="DNA 3'-5' HELICASE"/>
    <property type="match status" value="1"/>
</dbReference>
<dbReference type="Pfam" id="PF12705">
    <property type="entry name" value="PDDEXK_1"/>
    <property type="match status" value="1"/>
</dbReference>
<dbReference type="GO" id="GO:0005829">
    <property type="term" value="C:cytosol"/>
    <property type="evidence" value="ECO:0007669"/>
    <property type="project" value="TreeGrafter"/>
</dbReference>
<feature type="domain" description="UvrD-like helicase C-terminal" evidence="16">
    <location>
        <begin position="318"/>
        <end position="623"/>
    </location>
</feature>
<dbReference type="InterPro" id="IPR014017">
    <property type="entry name" value="DNA_helicase_UvrD-like_C"/>
</dbReference>
<comment type="similarity">
    <text evidence="1">Belongs to the helicase family. UvrD subfamily.</text>
</comment>